<protein>
    <submittedName>
        <fullName evidence="2">Uncharacterized protein</fullName>
    </submittedName>
</protein>
<proteinExistence type="predicted"/>
<reference evidence="2 3" key="1">
    <citation type="journal article" date="2017" name="Viruses">
        <title>Phage Biodiversity in Artisanal Cheese Wheys Reflects the Complexity of the Fermentation Process.</title>
        <authorList>
            <person name="Mahony J."/>
            <person name="Moscarelli A."/>
            <person name="Kelleher P."/>
            <person name="Lugli G.A."/>
            <person name="Ventura M."/>
            <person name="Settanni L."/>
            <person name="van Sinderen D."/>
        </authorList>
    </citation>
    <scope>NUCLEOTIDE SEQUENCE [LARGE SCALE GENOMIC DNA]</scope>
</reference>
<gene>
    <name evidence="2" type="ORF">LW81_082</name>
</gene>
<evidence type="ECO:0000256" key="1">
    <source>
        <dbReference type="SAM" id="Phobius"/>
    </source>
</evidence>
<accession>A0A1W6JN73</accession>
<keyword evidence="1" id="KW-0472">Membrane</keyword>
<keyword evidence="1" id="KW-1133">Transmembrane helix</keyword>
<dbReference type="EMBL" id="KY554777">
    <property type="protein sequence ID" value="ARM67652.1"/>
    <property type="molecule type" value="Genomic_DNA"/>
</dbReference>
<feature type="transmembrane region" description="Helical" evidence="1">
    <location>
        <begin position="65"/>
        <end position="85"/>
    </location>
</feature>
<feature type="transmembrane region" description="Helical" evidence="1">
    <location>
        <begin position="106"/>
        <end position="130"/>
    </location>
</feature>
<feature type="transmembrane region" description="Helical" evidence="1">
    <location>
        <begin position="28"/>
        <end position="53"/>
    </location>
</feature>
<evidence type="ECO:0000313" key="2">
    <source>
        <dbReference type="EMBL" id="ARM67652.1"/>
    </source>
</evidence>
<organism evidence="2 3">
    <name type="scientific">Lactococcus phage LW81</name>
    <dbReference type="NCBI Taxonomy" id="1965482"/>
    <lineage>
        <taxon>Viruses</taxon>
        <taxon>Duplodnaviria</taxon>
        <taxon>Heunggongvirae</taxon>
        <taxon>Uroviricota</taxon>
        <taxon>Caudoviricetes</taxon>
        <taxon>Audreyjarvisvirus</taxon>
        <taxon>Audreyjarvisvirus LW81</taxon>
    </lineage>
</organism>
<keyword evidence="3" id="KW-1185">Reference proteome</keyword>
<dbReference type="Proteomes" id="UP000224987">
    <property type="component" value="Segment"/>
</dbReference>
<sequence length="131" mass="14825">MKAYMTQTKIFNSGSERNMKMNKLIEKYILTIIALVLDIFAMVITILTLNLSWNHFIVPAFNVPKLGFLLTFAIVVMWELFDFRVTNTGITTILSKTTDTPNEQIAVDYAVTNVMVSLTIALTLLVLSLFI</sequence>
<keyword evidence="1" id="KW-0812">Transmembrane</keyword>
<evidence type="ECO:0000313" key="3">
    <source>
        <dbReference type="Proteomes" id="UP000224987"/>
    </source>
</evidence>
<name>A0A1W6JN73_9CAUD</name>